<proteinExistence type="predicted"/>
<gene>
    <name evidence="1" type="ORF">WMY93_033157</name>
</gene>
<dbReference type="Proteomes" id="UP001460270">
    <property type="component" value="Unassembled WGS sequence"/>
</dbReference>
<dbReference type="EMBL" id="JBBPFD010000133">
    <property type="protein sequence ID" value="KAK7880175.1"/>
    <property type="molecule type" value="Genomic_DNA"/>
</dbReference>
<name>A0AAW0MNP7_9GOBI</name>
<comment type="caution">
    <text evidence="1">The sequence shown here is derived from an EMBL/GenBank/DDBJ whole genome shotgun (WGS) entry which is preliminary data.</text>
</comment>
<dbReference type="AlphaFoldDB" id="A0AAW0MNP7"/>
<evidence type="ECO:0000313" key="1">
    <source>
        <dbReference type="EMBL" id="KAK7880175.1"/>
    </source>
</evidence>
<organism evidence="1 2">
    <name type="scientific">Mugilogobius chulae</name>
    <name type="common">yellowstripe goby</name>
    <dbReference type="NCBI Taxonomy" id="88201"/>
    <lineage>
        <taxon>Eukaryota</taxon>
        <taxon>Metazoa</taxon>
        <taxon>Chordata</taxon>
        <taxon>Craniata</taxon>
        <taxon>Vertebrata</taxon>
        <taxon>Euteleostomi</taxon>
        <taxon>Actinopterygii</taxon>
        <taxon>Neopterygii</taxon>
        <taxon>Teleostei</taxon>
        <taxon>Neoteleostei</taxon>
        <taxon>Acanthomorphata</taxon>
        <taxon>Gobiaria</taxon>
        <taxon>Gobiiformes</taxon>
        <taxon>Gobioidei</taxon>
        <taxon>Gobiidae</taxon>
        <taxon>Gobionellinae</taxon>
        <taxon>Mugilogobius</taxon>
    </lineage>
</organism>
<protein>
    <submittedName>
        <fullName evidence="1">Uncharacterized protein</fullName>
    </submittedName>
</protein>
<reference evidence="2" key="1">
    <citation type="submission" date="2024-04" db="EMBL/GenBank/DDBJ databases">
        <title>Salinicola lusitanus LLJ914,a marine bacterium isolated from the Okinawa Trough.</title>
        <authorList>
            <person name="Li J."/>
        </authorList>
    </citation>
    <scope>NUCLEOTIDE SEQUENCE [LARGE SCALE GENOMIC DNA]</scope>
</reference>
<accession>A0AAW0MNP7</accession>
<keyword evidence="2" id="KW-1185">Reference proteome</keyword>
<evidence type="ECO:0000313" key="2">
    <source>
        <dbReference type="Proteomes" id="UP001460270"/>
    </source>
</evidence>
<sequence>MVHFSPGPRETIVFTFPELLSRLIQLLVKLGVKAAQNWHVLQKKTAIQPNMYEPSKTSGRSLEPEGGKEQELDMFVIGAEIHPQKEEKMMCLFQQLHSTNPTKK</sequence>